<dbReference type="EMBL" id="NMTR01000021">
    <property type="protein sequence ID" value="PDX60594.1"/>
    <property type="molecule type" value="Genomic_DNA"/>
</dbReference>
<sequence>MSGYIGIDGVARKIKGLYVGVDGVARTVKKAYVGDANGTARLWYQRGTPLGTLAVGSTVKIAVGGTDYEWLVVHQGLPSSKYDESCNGVWLLMLGSYTSMRFDSAYNRYAESYIHSYLNGTFYNLIDAAIRSAIKTVKIPYTYYTSDGASSGYVHSGSKGLSTKAFILSVSELDCDRAAPDANVEGTRLAYFQQNGVSSWSGCWTRSSYYSKTDYIYSVTSRGVTATRYGSNHGVSPCMILPPSTLVDDTGHIIAA</sequence>
<dbReference type="Proteomes" id="UP000220959">
    <property type="component" value="Unassembled WGS sequence"/>
</dbReference>
<organism evidence="1 2">
    <name type="scientific">Faecalibacterium langellae</name>
    <dbReference type="NCBI Taxonomy" id="3435293"/>
    <lineage>
        <taxon>Bacteria</taxon>
        <taxon>Bacillati</taxon>
        <taxon>Bacillota</taxon>
        <taxon>Clostridia</taxon>
        <taxon>Eubacteriales</taxon>
        <taxon>Oscillospiraceae</taxon>
        <taxon>Faecalibacterium</taxon>
    </lineage>
</organism>
<gene>
    <name evidence="1" type="ORF">CGS49_11470</name>
</gene>
<evidence type="ECO:0000313" key="2">
    <source>
        <dbReference type="Proteomes" id="UP000220959"/>
    </source>
</evidence>
<reference evidence="1 2" key="1">
    <citation type="journal article" date="2017" name="Front. Microbiol.">
        <title>New Insights into the Diversity of the Genus Faecalibacterium.</title>
        <authorList>
            <person name="Benevides L."/>
            <person name="Burman S."/>
            <person name="Martin R."/>
            <person name="Robert V."/>
            <person name="Thomas M."/>
            <person name="Miquel S."/>
            <person name="Chain F."/>
            <person name="Sokol H."/>
            <person name="Bermudez-Humaran L.G."/>
            <person name="Morrison M."/>
            <person name="Langella P."/>
            <person name="Azevedo V.A."/>
            <person name="Chatel J.M."/>
            <person name="Soares S."/>
        </authorList>
    </citation>
    <scope>NUCLEOTIDE SEQUENCE [LARGE SCALE GENOMIC DNA]</scope>
    <source>
        <strain evidence="2">CNCM I-4541</strain>
    </source>
</reference>
<proteinExistence type="predicted"/>
<accession>A0ACC9CXV3</accession>
<protein>
    <submittedName>
        <fullName evidence="1">Uncharacterized protein</fullName>
    </submittedName>
</protein>
<comment type="caution">
    <text evidence="1">The sequence shown here is derived from an EMBL/GenBank/DDBJ whole genome shotgun (WGS) entry which is preliminary data.</text>
</comment>
<evidence type="ECO:0000313" key="1">
    <source>
        <dbReference type="EMBL" id="PDX60594.1"/>
    </source>
</evidence>
<keyword evidence="2" id="KW-1185">Reference proteome</keyword>
<name>A0ACC9CXV3_9FIRM</name>